<evidence type="ECO:0000259" key="1">
    <source>
        <dbReference type="Pfam" id="PF13088"/>
    </source>
</evidence>
<dbReference type="Proteomes" id="UP000321927">
    <property type="component" value="Unassembled WGS sequence"/>
</dbReference>
<name>A0ABY3HNJ2_9BACT</name>
<proteinExistence type="predicted"/>
<dbReference type="InterPro" id="IPR036278">
    <property type="entry name" value="Sialidase_sf"/>
</dbReference>
<evidence type="ECO:0000313" key="2">
    <source>
        <dbReference type="EMBL" id="TXD77901.1"/>
    </source>
</evidence>
<dbReference type="EMBL" id="VORV01000006">
    <property type="protein sequence ID" value="TXD77901.1"/>
    <property type="molecule type" value="Genomic_DNA"/>
</dbReference>
<organism evidence="2 3">
    <name type="scientific">Algoriphagus ratkowskyi</name>
    <dbReference type="NCBI Taxonomy" id="57028"/>
    <lineage>
        <taxon>Bacteria</taxon>
        <taxon>Pseudomonadati</taxon>
        <taxon>Bacteroidota</taxon>
        <taxon>Cytophagia</taxon>
        <taxon>Cytophagales</taxon>
        <taxon>Cyclobacteriaceae</taxon>
        <taxon>Algoriphagus</taxon>
    </lineage>
</organism>
<feature type="domain" description="Sialidase" evidence="1">
    <location>
        <begin position="141"/>
        <end position="414"/>
    </location>
</feature>
<dbReference type="Pfam" id="PF13088">
    <property type="entry name" value="BNR_2"/>
    <property type="match status" value="1"/>
</dbReference>
<gene>
    <name evidence="2" type="ORF">ESW18_11090</name>
</gene>
<accession>A0ABY3HNJ2</accession>
<dbReference type="Gene3D" id="2.120.10.10">
    <property type="match status" value="1"/>
</dbReference>
<sequence>MDNMIINPQRMKTNLIIRLKISSIACFMILFFFCIQNSIAQTRSAKEINYQRVENAEHIVVYQEEDKFLGWPANNGAWSADGVNMLVGFTRGDYELIIDNHNIGGNQESWLARSSDMGQTWEGFNPDNYVGDFGKEPELKTLVNPIDFSHPQFAMRVVGTSYHGSFDARGHFFFSYDAGKTWNGPYRLGDNTIREWPELKNTSLSSETELTPRTDYVVKGKDECIVFMSVRTKSEFGTDRLFSMRTVDGGKTFKFVSWVIPPYDEEKADPSAKIKLYEDEALNPHADQSRAVMSKTIILENGKLISAMRRRYNEHNWVDAYVSEDDGNTWTFLSEVGDAGAGNGNPPALNITDKGRLVAIFGNRVEPGTMMVVYSDDEGSSWSNPQILRDDYGSEDMETIDLGYPQLLKRKDGKMVALYYWSTKESLHHIAATIWDGDN</sequence>
<keyword evidence="3" id="KW-1185">Reference proteome</keyword>
<comment type="caution">
    <text evidence="2">The sequence shown here is derived from an EMBL/GenBank/DDBJ whole genome shotgun (WGS) entry which is preliminary data.</text>
</comment>
<dbReference type="CDD" id="cd15482">
    <property type="entry name" value="Sialidase_non-viral"/>
    <property type="match status" value="1"/>
</dbReference>
<reference evidence="2 3" key="1">
    <citation type="submission" date="2019-08" db="EMBL/GenBank/DDBJ databases">
        <title>Genome of Algoriphagus ratkowskyi IC026.</title>
        <authorList>
            <person name="Bowman J.P."/>
        </authorList>
    </citation>
    <scope>NUCLEOTIDE SEQUENCE [LARGE SCALE GENOMIC DNA]</scope>
    <source>
        <strain evidence="2 3">IC026</strain>
    </source>
</reference>
<evidence type="ECO:0000313" key="3">
    <source>
        <dbReference type="Proteomes" id="UP000321927"/>
    </source>
</evidence>
<dbReference type="SUPFAM" id="SSF50939">
    <property type="entry name" value="Sialidases"/>
    <property type="match status" value="1"/>
</dbReference>
<protein>
    <submittedName>
        <fullName evidence="2">Exo-alpha-sialidase</fullName>
    </submittedName>
</protein>
<dbReference type="InterPro" id="IPR011040">
    <property type="entry name" value="Sialidase"/>
</dbReference>